<sequence length="106" mass="11666">MRGWIHMENGGLEQSKGLAHLPASSHYSFQGSSPRNSKRRGGGKEKKNKHKKAPLATREWKRRHTHGRSSILFLTCHALVPVSGAFLAISPNSETSVSDLEIVPVV</sequence>
<evidence type="ECO:0000313" key="3">
    <source>
        <dbReference type="EMBL" id="QSS54452.1"/>
    </source>
</evidence>
<evidence type="ECO:0000313" key="4">
    <source>
        <dbReference type="Proteomes" id="UP000663419"/>
    </source>
</evidence>
<organism evidence="3 4">
    <name type="scientific">Ajellomyces capsulatus (strain H88)</name>
    <name type="common">Darling's disease fungus</name>
    <name type="synonym">Histoplasma capsulatum</name>
    <dbReference type="NCBI Taxonomy" id="544711"/>
    <lineage>
        <taxon>Eukaryota</taxon>
        <taxon>Fungi</taxon>
        <taxon>Dikarya</taxon>
        <taxon>Ascomycota</taxon>
        <taxon>Pezizomycotina</taxon>
        <taxon>Eurotiomycetes</taxon>
        <taxon>Eurotiomycetidae</taxon>
        <taxon>Onygenales</taxon>
        <taxon>Ajellomycetaceae</taxon>
        <taxon>Histoplasma</taxon>
    </lineage>
</organism>
<keyword evidence="2" id="KW-1133">Transmembrane helix</keyword>
<feature type="transmembrane region" description="Helical" evidence="2">
    <location>
        <begin position="71"/>
        <end position="89"/>
    </location>
</feature>
<dbReference type="Proteomes" id="UP000663419">
    <property type="component" value="Chromosome 3"/>
</dbReference>
<feature type="region of interest" description="Disordered" evidence="1">
    <location>
        <begin position="23"/>
        <end position="63"/>
    </location>
</feature>
<proteinExistence type="predicted"/>
<protein>
    <submittedName>
        <fullName evidence="3">Uncharacterized protein</fullName>
    </submittedName>
</protein>
<evidence type="ECO:0000256" key="2">
    <source>
        <dbReference type="SAM" id="Phobius"/>
    </source>
</evidence>
<name>A0A8A1LR07_AJEC8</name>
<dbReference type="VEuPathDB" id="FungiDB:I7I53_01999"/>
<keyword evidence="2" id="KW-0812">Transmembrane</keyword>
<reference evidence="3" key="1">
    <citation type="submission" date="2021-01" db="EMBL/GenBank/DDBJ databases">
        <title>Chromosome-level genome assembly of a human fungal pathogen reveals clustering of transcriptionally co-regulated genes.</title>
        <authorList>
            <person name="Voorhies M."/>
            <person name="Cohen S."/>
            <person name="Shea T.P."/>
            <person name="Petrus S."/>
            <person name="Munoz J.F."/>
            <person name="Poplawski S."/>
            <person name="Goldman W.E."/>
            <person name="Michael T."/>
            <person name="Cuomo C.A."/>
            <person name="Sil A."/>
            <person name="Beyhan S."/>
        </authorList>
    </citation>
    <scope>NUCLEOTIDE SEQUENCE</scope>
    <source>
        <strain evidence="3">H88</strain>
    </source>
</reference>
<dbReference type="AlphaFoldDB" id="A0A8A1LR07"/>
<feature type="compositionally biased region" description="Basic residues" evidence="1">
    <location>
        <begin position="36"/>
        <end position="53"/>
    </location>
</feature>
<dbReference type="EMBL" id="CP069104">
    <property type="protein sequence ID" value="QSS54452.1"/>
    <property type="molecule type" value="Genomic_DNA"/>
</dbReference>
<evidence type="ECO:0000256" key="1">
    <source>
        <dbReference type="SAM" id="MobiDB-lite"/>
    </source>
</evidence>
<accession>A0A8A1LR07</accession>
<gene>
    <name evidence="3" type="ORF">I7I53_01999</name>
</gene>
<feature type="compositionally biased region" description="Polar residues" evidence="1">
    <location>
        <begin position="25"/>
        <end position="34"/>
    </location>
</feature>
<keyword evidence="2" id="KW-0472">Membrane</keyword>